<feature type="transmembrane region" description="Helical" evidence="1">
    <location>
        <begin position="48"/>
        <end position="65"/>
    </location>
</feature>
<evidence type="ECO:0000313" key="2">
    <source>
        <dbReference type="EMBL" id="PTR95293.1"/>
    </source>
</evidence>
<dbReference type="AlphaFoldDB" id="A0ABD6XF15"/>
<dbReference type="EMBL" id="QAGV01000007">
    <property type="protein sequence ID" value="PTR95293.1"/>
    <property type="molecule type" value="Genomic_DNA"/>
</dbReference>
<keyword evidence="1" id="KW-0472">Membrane</keyword>
<reference evidence="2 3" key="1">
    <citation type="journal article" date="2018" name="Genome Announc.">
        <title>Fifty-Six Draft Genome Sequences of 10 Lactobacillus Species from 22 Commercial Dietary Supplements.</title>
        <authorList>
            <person name="Gangiredla J."/>
            <person name="Barnaba T.J."/>
            <person name="Mammel M.K."/>
            <person name="Lacher D.W."/>
            <person name="Elkins C.A."/>
            <person name="Lampel K.A."/>
            <person name="Whitehouse C.A."/>
            <person name="Tartera C."/>
        </authorList>
    </citation>
    <scope>NUCLEOTIDE SEQUENCE [LARGE SCALE GENOMIC DNA]</scope>
    <source>
        <strain evidence="2 3">DS11_12</strain>
    </source>
</reference>
<keyword evidence="1" id="KW-0812">Transmembrane</keyword>
<sequence length="116" mass="13924">MIRTNKQEPIRYRNYRFYLNSLTPSELFVHKKQLNKAYRKIKKQKKSITEIYNIVIISMILFTLVEDSHFGIDTNYMLLIDLIFILAGAGLISWFEFKLDRIEEKIMIFRVVSLEN</sequence>
<organism evidence="2 3">
    <name type="scientific">Ligilactobacillus salivarius</name>
    <dbReference type="NCBI Taxonomy" id="1624"/>
    <lineage>
        <taxon>Bacteria</taxon>
        <taxon>Bacillati</taxon>
        <taxon>Bacillota</taxon>
        <taxon>Bacilli</taxon>
        <taxon>Lactobacillales</taxon>
        <taxon>Lactobacillaceae</taxon>
        <taxon>Ligilactobacillus</taxon>
    </lineage>
</organism>
<protein>
    <recommendedName>
        <fullName evidence="4">SMODS and SLOG-associating 2TM effector domain-containing protein</fullName>
    </recommendedName>
</protein>
<proteinExistence type="predicted"/>
<dbReference type="RefSeq" id="WP_003699039.1">
    <property type="nucleotide sequence ID" value="NZ_CBCRTQ010000006.1"/>
</dbReference>
<dbReference type="Proteomes" id="UP000244552">
    <property type="component" value="Unassembled WGS sequence"/>
</dbReference>
<gene>
    <name evidence="2" type="ORF">DBP89_06645</name>
</gene>
<evidence type="ECO:0000256" key="1">
    <source>
        <dbReference type="SAM" id="Phobius"/>
    </source>
</evidence>
<evidence type="ECO:0000313" key="3">
    <source>
        <dbReference type="Proteomes" id="UP000244552"/>
    </source>
</evidence>
<keyword evidence="1" id="KW-1133">Transmembrane helix</keyword>
<feature type="transmembrane region" description="Helical" evidence="1">
    <location>
        <begin position="77"/>
        <end position="97"/>
    </location>
</feature>
<evidence type="ECO:0008006" key="4">
    <source>
        <dbReference type="Google" id="ProtNLM"/>
    </source>
</evidence>
<comment type="caution">
    <text evidence="2">The sequence shown here is derived from an EMBL/GenBank/DDBJ whole genome shotgun (WGS) entry which is preliminary data.</text>
</comment>
<accession>A0ABD6XF15</accession>
<name>A0ABD6XF15_9LACO</name>